<dbReference type="Pfam" id="PF02863">
    <property type="entry name" value="Arg_repressor_C"/>
    <property type="match status" value="1"/>
</dbReference>
<evidence type="ECO:0000256" key="3">
    <source>
        <dbReference type="ARBA" id="ARBA00008316"/>
    </source>
</evidence>
<evidence type="ECO:0000259" key="10">
    <source>
        <dbReference type="Pfam" id="PF01316"/>
    </source>
</evidence>
<keyword evidence="6 9" id="KW-0805">Transcription regulation</keyword>
<dbReference type="UniPathway" id="UPA00068"/>
<dbReference type="GO" id="GO:0034618">
    <property type="term" value="F:arginine binding"/>
    <property type="evidence" value="ECO:0007669"/>
    <property type="project" value="InterPro"/>
</dbReference>
<dbReference type="PANTHER" id="PTHR34471:SF1">
    <property type="entry name" value="ARGININE REPRESSOR"/>
    <property type="match status" value="1"/>
</dbReference>
<evidence type="ECO:0000259" key="11">
    <source>
        <dbReference type="Pfam" id="PF02863"/>
    </source>
</evidence>
<dbReference type="Gene3D" id="1.10.10.10">
    <property type="entry name" value="Winged helix-like DNA-binding domain superfamily/Winged helix DNA-binding domain"/>
    <property type="match status" value="1"/>
</dbReference>
<gene>
    <name evidence="9 12" type="primary">argR</name>
    <name evidence="12" type="ORF">SPIROBIBN47_150001</name>
</gene>
<dbReference type="InterPro" id="IPR036388">
    <property type="entry name" value="WH-like_DNA-bd_sf"/>
</dbReference>
<dbReference type="GO" id="GO:0051259">
    <property type="term" value="P:protein complex oligomerization"/>
    <property type="evidence" value="ECO:0007669"/>
    <property type="project" value="InterPro"/>
</dbReference>
<dbReference type="AlphaFoldDB" id="A0A3P3XG71"/>
<evidence type="ECO:0000313" key="12">
    <source>
        <dbReference type="EMBL" id="SLM10449.1"/>
    </source>
</evidence>
<dbReference type="InterPro" id="IPR020900">
    <property type="entry name" value="Arg_repress_DNA-bd"/>
</dbReference>
<dbReference type="GO" id="GO:0005737">
    <property type="term" value="C:cytoplasm"/>
    <property type="evidence" value="ECO:0007669"/>
    <property type="project" value="UniProtKB-SubCell"/>
</dbReference>
<dbReference type="PANTHER" id="PTHR34471">
    <property type="entry name" value="ARGININE REPRESSOR"/>
    <property type="match status" value="1"/>
</dbReference>
<dbReference type="GO" id="GO:0006526">
    <property type="term" value="P:L-arginine biosynthetic process"/>
    <property type="evidence" value="ECO:0007669"/>
    <property type="project" value="UniProtKB-UniPathway"/>
</dbReference>
<dbReference type="Gene3D" id="3.30.1360.40">
    <property type="match status" value="1"/>
</dbReference>
<sequence>MKERAERLKTIKAIIKENRVDSQEKLLQLLEDHGYSVTQATLSRDLKFLKVGKLSDGRSGYYYSIPSEEERRESERHYIQDFLRGYVSIDWNQSLVVVRTFSGHSDSVALAIDNMGFDEVIGTISGRDNVVFIALKQGISGDEFIRSLKAKIPDFEEE</sequence>
<evidence type="ECO:0000256" key="8">
    <source>
        <dbReference type="ARBA" id="ARBA00023163"/>
    </source>
</evidence>
<evidence type="ECO:0000256" key="4">
    <source>
        <dbReference type="ARBA" id="ARBA00021148"/>
    </source>
</evidence>
<evidence type="ECO:0000256" key="6">
    <source>
        <dbReference type="ARBA" id="ARBA00023015"/>
    </source>
</evidence>
<dbReference type="InterPro" id="IPR036251">
    <property type="entry name" value="Arg_repress_C_sf"/>
</dbReference>
<evidence type="ECO:0000256" key="1">
    <source>
        <dbReference type="ARBA" id="ARBA00004496"/>
    </source>
</evidence>
<proteinExistence type="inferred from homology"/>
<evidence type="ECO:0000256" key="9">
    <source>
        <dbReference type="HAMAP-Rule" id="MF_00173"/>
    </source>
</evidence>
<dbReference type="EMBL" id="FWDM01000007">
    <property type="protein sequence ID" value="SLM10449.1"/>
    <property type="molecule type" value="Genomic_DNA"/>
</dbReference>
<dbReference type="GO" id="GO:0003677">
    <property type="term" value="F:DNA binding"/>
    <property type="evidence" value="ECO:0007669"/>
    <property type="project" value="UniProtKB-KW"/>
</dbReference>
<comment type="function">
    <text evidence="9">Regulates arginine biosynthesis genes.</text>
</comment>
<comment type="similarity">
    <text evidence="3 9">Belongs to the ArgR family.</text>
</comment>
<dbReference type="SUPFAM" id="SSF46785">
    <property type="entry name" value="Winged helix' DNA-binding domain"/>
    <property type="match status" value="1"/>
</dbReference>
<keyword evidence="9" id="KW-0028">Amino-acid biosynthesis</keyword>
<dbReference type="Pfam" id="PF01316">
    <property type="entry name" value="Arg_repressor"/>
    <property type="match status" value="1"/>
</dbReference>
<dbReference type="SUPFAM" id="SSF55252">
    <property type="entry name" value="C-terminal domain of arginine repressor"/>
    <property type="match status" value="1"/>
</dbReference>
<comment type="subcellular location">
    <subcellularLocation>
        <location evidence="1 9">Cytoplasm</location>
    </subcellularLocation>
</comment>
<dbReference type="InterPro" id="IPR036390">
    <property type="entry name" value="WH_DNA-bd_sf"/>
</dbReference>
<dbReference type="GO" id="GO:1900079">
    <property type="term" value="P:regulation of arginine biosynthetic process"/>
    <property type="evidence" value="ECO:0007669"/>
    <property type="project" value="UniProtKB-UniRule"/>
</dbReference>
<dbReference type="PRINTS" id="PR01467">
    <property type="entry name" value="ARGREPRESSOR"/>
</dbReference>
<organism evidence="12">
    <name type="scientific">uncultured spirochete</name>
    <dbReference type="NCBI Taxonomy" id="156406"/>
    <lineage>
        <taxon>Bacteria</taxon>
        <taxon>Pseudomonadati</taxon>
        <taxon>Spirochaetota</taxon>
        <taxon>Spirochaetia</taxon>
        <taxon>Spirochaetales</taxon>
        <taxon>environmental samples</taxon>
    </lineage>
</organism>
<dbReference type="InterPro" id="IPR001669">
    <property type="entry name" value="Arg_repress"/>
</dbReference>
<keyword evidence="8 9" id="KW-0804">Transcription</keyword>
<feature type="domain" description="Arginine repressor DNA-binding" evidence="10">
    <location>
        <begin position="3"/>
        <end position="70"/>
    </location>
</feature>
<keyword evidence="9" id="KW-0678">Repressor</keyword>
<evidence type="ECO:0000256" key="7">
    <source>
        <dbReference type="ARBA" id="ARBA00023125"/>
    </source>
</evidence>
<name>A0A3P3XG71_9SPIR</name>
<protein>
    <recommendedName>
        <fullName evidence="4 9">Arginine repressor</fullName>
    </recommendedName>
</protein>
<keyword evidence="5 9" id="KW-0963">Cytoplasm</keyword>
<comment type="pathway">
    <text evidence="2 9">Amino-acid biosynthesis; L-arginine biosynthesis [regulation].</text>
</comment>
<dbReference type="GO" id="GO:0003700">
    <property type="term" value="F:DNA-binding transcription factor activity"/>
    <property type="evidence" value="ECO:0007669"/>
    <property type="project" value="UniProtKB-UniRule"/>
</dbReference>
<evidence type="ECO:0000256" key="5">
    <source>
        <dbReference type="ARBA" id="ARBA00022490"/>
    </source>
</evidence>
<keyword evidence="9" id="KW-0055">Arginine biosynthesis</keyword>
<evidence type="ECO:0000256" key="2">
    <source>
        <dbReference type="ARBA" id="ARBA00005040"/>
    </source>
</evidence>
<feature type="domain" description="Arginine repressor C-terminal" evidence="11">
    <location>
        <begin position="85"/>
        <end position="149"/>
    </location>
</feature>
<dbReference type="InterPro" id="IPR020899">
    <property type="entry name" value="Arg_repress_C"/>
</dbReference>
<accession>A0A3P3XG71</accession>
<reference evidence="12" key="1">
    <citation type="submission" date="2017-02" db="EMBL/GenBank/DDBJ databases">
        <authorList>
            <person name="Regsiter A."/>
            <person name="William W."/>
        </authorList>
    </citation>
    <scope>NUCLEOTIDE SEQUENCE</scope>
    <source>
        <strain evidence="12">Bib</strain>
    </source>
</reference>
<keyword evidence="7 9" id="KW-0238">DNA-binding</keyword>
<dbReference type="HAMAP" id="MF_00173">
    <property type="entry name" value="Arg_repressor"/>
    <property type="match status" value="1"/>
</dbReference>